<keyword evidence="2" id="KW-1003">Cell membrane</keyword>
<evidence type="ECO:0000313" key="15">
    <source>
        <dbReference type="Proteomes" id="UP001634747"/>
    </source>
</evidence>
<protein>
    <recommendedName>
        <fullName evidence="11">Glycosyl-4,4'-diaponeurosporenoate acyltransferase</fullName>
    </recommendedName>
</protein>
<feature type="transmembrane region" description="Helical" evidence="13">
    <location>
        <begin position="139"/>
        <end position="157"/>
    </location>
</feature>
<comment type="subcellular location">
    <subcellularLocation>
        <location evidence="1">Cell membrane</location>
        <topology evidence="1">Single-pass membrane protein</topology>
    </subcellularLocation>
</comment>
<dbReference type="InterPro" id="IPR044021">
    <property type="entry name" value="CrtO"/>
</dbReference>
<keyword evidence="5" id="KW-0732">Signal</keyword>
<evidence type="ECO:0000256" key="12">
    <source>
        <dbReference type="ARBA" id="ARBA00025324"/>
    </source>
</evidence>
<feature type="transmembrane region" description="Helical" evidence="13">
    <location>
        <begin position="116"/>
        <end position="133"/>
    </location>
</feature>
<dbReference type="RefSeq" id="WP_263411882.1">
    <property type="nucleotide sequence ID" value="NZ_BAABBH010000001.1"/>
</dbReference>
<organism evidence="14 15">
    <name type="scientific">Terriglobus aquaticus</name>
    <dbReference type="NCBI Taxonomy" id="940139"/>
    <lineage>
        <taxon>Bacteria</taxon>
        <taxon>Pseudomonadati</taxon>
        <taxon>Acidobacteriota</taxon>
        <taxon>Terriglobia</taxon>
        <taxon>Terriglobales</taxon>
        <taxon>Acidobacteriaceae</taxon>
        <taxon>Terriglobus</taxon>
    </lineage>
</organism>
<keyword evidence="4 13" id="KW-0812">Transmembrane</keyword>
<evidence type="ECO:0000256" key="5">
    <source>
        <dbReference type="ARBA" id="ARBA00022729"/>
    </source>
</evidence>
<accession>A0ABW9KLK4</accession>
<dbReference type="EMBL" id="JBJYXY010000001">
    <property type="protein sequence ID" value="MFN2976651.1"/>
    <property type="molecule type" value="Genomic_DNA"/>
</dbReference>
<comment type="caution">
    <text evidence="14">The sequence shown here is derived from an EMBL/GenBank/DDBJ whole genome shotgun (WGS) entry which is preliminary data.</text>
</comment>
<evidence type="ECO:0000256" key="2">
    <source>
        <dbReference type="ARBA" id="ARBA00022475"/>
    </source>
</evidence>
<evidence type="ECO:0000256" key="9">
    <source>
        <dbReference type="ARBA" id="ARBA00023588"/>
    </source>
</evidence>
<reference evidence="14 15" key="1">
    <citation type="submission" date="2024-12" db="EMBL/GenBank/DDBJ databases">
        <authorList>
            <person name="Lee Y."/>
        </authorList>
    </citation>
    <scope>NUCLEOTIDE SEQUENCE [LARGE SCALE GENOMIC DNA]</scope>
    <source>
        <strain evidence="14 15">03SUJ4</strain>
    </source>
</reference>
<keyword evidence="6 13" id="KW-1133">Transmembrane helix</keyword>
<feature type="transmembrane region" description="Helical" evidence="13">
    <location>
        <begin position="36"/>
        <end position="55"/>
    </location>
</feature>
<gene>
    <name evidence="14" type="ORF">ACK2TP_12830</name>
</gene>
<evidence type="ECO:0000256" key="3">
    <source>
        <dbReference type="ARBA" id="ARBA00022679"/>
    </source>
</evidence>
<dbReference type="Proteomes" id="UP001634747">
    <property type="component" value="Unassembled WGS sequence"/>
</dbReference>
<keyword evidence="15" id="KW-1185">Reference proteome</keyword>
<keyword evidence="8" id="KW-0012">Acyltransferase</keyword>
<evidence type="ECO:0000256" key="6">
    <source>
        <dbReference type="ARBA" id="ARBA00022989"/>
    </source>
</evidence>
<comment type="pathway">
    <text evidence="9">Carotenoid biosynthesis; staphyloxanthin biosynthesis; staphyloxanthin from farnesyl diphosphate: step 5/5.</text>
</comment>
<evidence type="ECO:0000256" key="1">
    <source>
        <dbReference type="ARBA" id="ARBA00004162"/>
    </source>
</evidence>
<comment type="similarity">
    <text evidence="10">Belongs to the acyltransferase CrtO family.</text>
</comment>
<comment type="function">
    <text evidence="12">Catalyzes the acylation of glycosyl-4,4'-diaponeurosporenoate, i.e. the esterification of glucose at the C6'' position with the carboxyl group of the C(15) fatty acid 12-methyltetradecanoic acid, to yield staphyloxanthin. This is the last step in the biosynthesis of this orange pigment, present in most staphylococci strains.</text>
</comment>
<keyword evidence="7 13" id="KW-0472">Membrane</keyword>
<evidence type="ECO:0000256" key="10">
    <source>
        <dbReference type="ARBA" id="ARBA00023603"/>
    </source>
</evidence>
<evidence type="ECO:0000313" key="14">
    <source>
        <dbReference type="EMBL" id="MFN2976651.1"/>
    </source>
</evidence>
<keyword evidence="3" id="KW-0808">Transferase</keyword>
<evidence type="ECO:0000256" key="8">
    <source>
        <dbReference type="ARBA" id="ARBA00023315"/>
    </source>
</evidence>
<name>A0ABW9KLK4_9BACT</name>
<dbReference type="Pfam" id="PF18927">
    <property type="entry name" value="CrtO"/>
    <property type="match status" value="1"/>
</dbReference>
<sequence>MSGRRQSLNLLVSAVWTALFVLPVYTFCAKHTGAAQLVLFLIAGILASIVPRAILRRLQLSANPLLYRRLRVPLLVRFTQDAPWLKRLSSGAAANPRHTRATLQGLMRDSWMRERFHLGLGVFYALCSAVALLHMLVAWAVVLTAANLVYNIYPIWLQQYLRLRIKPLLRH</sequence>
<proteinExistence type="inferred from homology"/>
<evidence type="ECO:0000256" key="11">
    <source>
        <dbReference type="ARBA" id="ARBA00023667"/>
    </source>
</evidence>
<evidence type="ECO:0000256" key="7">
    <source>
        <dbReference type="ARBA" id="ARBA00023136"/>
    </source>
</evidence>
<evidence type="ECO:0000256" key="13">
    <source>
        <dbReference type="SAM" id="Phobius"/>
    </source>
</evidence>
<evidence type="ECO:0000256" key="4">
    <source>
        <dbReference type="ARBA" id="ARBA00022692"/>
    </source>
</evidence>